<dbReference type="RefSeq" id="XP_025435690.1">
    <property type="nucleotide sequence ID" value="XM_025576697.1"/>
</dbReference>
<evidence type="ECO:0008006" key="3">
    <source>
        <dbReference type="Google" id="ProtNLM"/>
    </source>
</evidence>
<gene>
    <name evidence="1" type="ORF">BP01DRAFT_3719</name>
</gene>
<sequence length="59" mass="6385">MTMKVRLPPDYVFASILVTIGNFSNGFDTGSIGALLSLAQFSRSIGHDLHSSQDSQSRL</sequence>
<dbReference type="AlphaFoldDB" id="A0A319AE19"/>
<dbReference type="STRING" id="1450539.A0A319AE19"/>
<protein>
    <recommendedName>
        <fullName evidence="3">Major facilitator superfamily (MFS) profile domain-containing protein</fullName>
    </recommendedName>
</protein>
<keyword evidence="2" id="KW-1185">Reference proteome</keyword>
<name>A0A319AE19_9EURO</name>
<reference evidence="1 2" key="1">
    <citation type="submission" date="2016-12" db="EMBL/GenBank/DDBJ databases">
        <title>The genomes of Aspergillus section Nigri reveals drivers in fungal speciation.</title>
        <authorList>
            <consortium name="DOE Joint Genome Institute"/>
            <person name="Vesth T.C."/>
            <person name="Nybo J."/>
            <person name="Theobald S."/>
            <person name="Brandl J."/>
            <person name="Frisvad J.C."/>
            <person name="Nielsen K.F."/>
            <person name="Lyhne E.K."/>
            <person name="Kogle M.E."/>
            <person name="Kuo A."/>
            <person name="Riley R."/>
            <person name="Clum A."/>
            <person name="Nolan M."/>
            <person name="Lipzen A."/>
            <person name="Salamov A."/>
            <person name="Henrissat B."/>
            <person name="Wiebenga A."/>
            <person name="De Vries R.P."/>
            <person name="Grigoriev I.V."/>
            <person name="Mortensen U.H."/>
            <person name="Andersen M.R."/>
            <person name="Baker S.E."/>
        </authorList>
    </citation>
    <scope>NUCLEOTIDE SEQUENCE [LARGE SCALE GENOMIC DNA]</scope>
    <source>
        <strain evidence="1 2">JOP 1030-1</strain>
    </source>
</reference>
<evidence type="ECO:0000313" key="1">
    <source>
        <dbReference type="EMBL" id="PYH49708.1"/>
    </source>
</evidence>
<evidence type="ECO:0000313" key="2">
    <source>
        <dbReference type="Proteomes" id="UP000248349"/>
    </source>
</evidence>
<dbReference type="GeneID" id="37077926"/>
<organism evidence="1 2">
    <name type="scientific">Aspergillus saccharolyticus JOP 1030-1</name>
    <dbReference type="NCBI Taxonomy" id="1450539"/>
    <lineage>
        <taxon>Eukaryota</taxon>
        <taxon>Fungi</taxon>
        <taxon>Dikarya</taxon>
        <taxon>Ascomycota</taxon>
        <taxon>Pezizomycotina</taxon>
        <taxon>Eurotiomycetes</taxon>
        <taxon>Eurotiomycetidae</taxon>
        <taxon>Eurotiales</taxon>
        <taxon>Aspergillaceae</taxon>
        <taxon>Aspergillus</taxon>
        <taxon>Aspergillus subgen. Circumdati</taxon>
    </lineage>
</organism>
<proteinExistence type="predicted"/>
<accession>A0A319AE19</accession>
<dbReference type="Proteomes" id="UP000248349">
    <property type="component" value="Unassembled WGS sequence"/>
</dbReference>
<dbReference type="EMBL" id="KZ821218">
    <property type="protein sequence ID" value="PYH49708.1"/>
    <property type="molecule type" value="Genomic_DNA"/>
</dbReference>